<dbReference type="GO" id="GO:0004803">
    <property type="term" value="F:transposase activity"/>
    <property type="evidence" value="ECO:0007669"/>
    <property type="project" value="InterPro"/>
</dbReference>
<dbReference type="GO" id="GO:0006313">
    <property type="term" value="P:DNA transposition"/>
    <property type="evidence" value="ECO:0007669"/>
    <property type="project" value="InterPro"/>
</dbReference>
<dbReference type="PANTHER" id="PTHR36966:SF1">
    <property type="entry name" value="REP-ASSOCIATED TYROSINE TRANSPOSASE"/>
    <property type="match status" value="1"/>
</dbReference>
<evidence type="ECO:0000259" key="1">
    <source>
        <dbReference type="SMART" id="SM01321"/>
    </source>
</evidence>
<dbReference type="Proteomes" id="UP000678679">
    <property type="component" value="Chromosome 2"/>
</dbReference>
<dbReference type="InterPro" id="IPR036515">
    <property type="entry name" value="Transposase_17_sf"/>
</dbReference>
<name>A0AAX1NCK2_9BACT</name>
<evidence type="ECO:0000313" key="2">
    <source>
        <dbReference type="EMBL" id="QWG05293.1"/>
    </source>
</evidence>
<accession>A0AAX1NCK2</accession>
<dbReference type="Gene3D" id="3.30.70.1290">
    <property type="entry name" value="Transposase IS200-like"/>
    <property type="match status" value="1"/>
</dbReference>
<feature type="domain" description="Transposase IS200-like" evidence="1">
    <location>
        <begin position="9"/>
        <end position="148"/>
    </location>
</feature>
<evidence type="ECO:0000313" key="3">
    <source>
        <dbReference type="Proteomes" id="UP000678679"/>
    </source>
</evidence>
<proteinExistence type="predicted"/>
<gene>
    <name evidence="2" type="ORF">KMW28_23005</name>
</gene>
<dbReference type="KEGG" id="fya:KMW28_23005"/>
<dbReference type="EMBL" id="CP076133">
    <property type="protein sequence ID" value="QWG05293.1"/>
    <property type="molecule type" value="Genomic_DNA"/>
</dbReference>
<dbReference type="Pfam" id="PF01797">
    <property type="entry name" value="Y1_Tnp"/>
    <property type="match status" value="1"/>
</dbReference>
<dbReference type="GO" id="GO:0043565">
    <property type="term" value="F:sequence-specific DNA binding"/>
    <property type="evidence" value="ECO:0007669"/>
    <property type="project" value="TreeGrafter"/>
</dbReference>
<dbReference type="InterPro" id="IPR052715">
    <property type="entry name" value="RAYT_transposase"/>
</dbReference>
<dbReference type="SMART" id="SM01321">
    <property type="entry name" value="Y1_Tnp"/>
    <property type="match status" value="1"/>
</dbReference>
<keyword evidence="3" id="KW-1185">Reference proteome</keyword>
<dbReference type="AlphaFoldDB" id="A0AAX1NCK2"/>
<sequence>MSKKYKFLDQSQCYFVTLSVVKWIDIFTRKEYIDIVIDSLKFCQQNKGLVIHAYVIMTNHIHLVISSKEMEVELEYILRDIKKYTSANILKAIKDNPFESRKNWILWLFETEASHKKQKYQFWQHGNHPIELSNSSLLNQKIEYIHQNPVRNGIVNEPDEYLLSSARHYSGKKFKILDVELI</sequence>
<dbReference type="NCBIfam" id="NF047646">
    <property type="entry name" value="REP_Tyr_transpos"/>
    <property type="match status" value="1"/>
</dbReference>
<dbReference type="RefSeq" id="WP_169662043.1">
    <property type="nucleotide sequence ID" value="NZ_CP076133.1"/>
</dbReference>
<dbReference type="PANTHER" id="PTHR36966">
    <property type="entry name" value="REP-ASSOCIATED TYROSINE TRANSPOSASE"/>
    <property type="match status" value="1"/>
</dbReference>
<reference evidence="2 3" key="1">
    <citation type="submission" date="2021-05" db="EMBL/GenBank/DDBJ databases">
        <title>Comparative genomic studies on the polysaccharide-degrading batcterial strains of the Flammeovirga genus.</title>
        <authorList>
            <person name="Zewei F."/>
            <person name="Zheng Z."/>
            <person name="Yu L."/>
            <person name="Ruyue G."/>
            <person name="Yanhong M."/>
            <person name="Yuanyuan C."/>
            <person name="Jingyan G."/>
            <person name="Wenjun H."/>
        </authorList>
    </citation>
    <scope>NUCLEOTIDE SEQUENCE [LARGE SCALE GENOMIC DNA]</scope>
    <source>
        <strain evidence="2 3">NBRC:100898</strain>
    </source>
</reference>
<dbReference type="InterPro" id="IPR002686">
    <property type="entry name" value="Transposase_17"/>
</dbReference>
<dbReference type="SUPFAM" id="SSF143422">
    <property type="entry name" value="Transposase IS200-like"/>
    <property type="match status" value="1"/>
</dbReference>
<protein>
    <submittedName>
        <fullName evidence="2">Transposase</fullName>
    </submittedName>
</protein>
<organism evidence="2 3">
    <name type="scientific">Flammeovirga yaeyamensis</name>
    <dbReference type="NCBI Taxonomy" id="367791"/>
    <lineage>
        <taxon>Bacteria</taxon>
        <taxon>Pseudomonadati</taxon>
        <taxon>Bacteroidota</taxon>
        <taxon>Cytophagia</taxon>
        <taxon>Cytophagales</taxon>
        <taxon>Flammeovirgaceae</taxon>
        <taxon>Flammeovirga</taxon>
    </lineage>
</organism>